<organism evidence="9 10">
    <name type="scientific">Cichlidogyrus casuarinus</name>
    <dbReference type="NCBI Taxonomy" id="1844966"/>
    <lineage>
        <taxon>Eukaryota</taxon>
        <taxon>Metazoa</taxon>
        <taxon>Spiralia</taxon>
        <taxon>Lophotrochozoa</taxon>
        <taxon>Platyhelminthes</taxon>
        <taxon>Monogenea</taxon>
        <taxon>Monopisthocotylea</taxon>
        <taxon>Dactylogyridea</taxon>
        <taxon>Ancyrocephalidae</taxon>
        <taxon>Cichlidogyrus</taxon>
    </lineage>
</organism>
<dbReference type="InterPro" id="IPR013333">
    <property type="entry name" value="Ryan_recept"/>
</dbReference>
<dbReference type="PROSITE" id="PS50188">
    <property type="entry name" value="B302_SPRY"/>
    <property type="match status" value="1"/>
</dbReference>
<feature type="compositionally biased region" description="Gly residues" evidence="7">
    <location>
        <begin position="1333"/>
        <end position="1346"/>
    </location>
</feature>
<dbReference type="Gene3D" id="1.10.490.160">
    <property type="match status" value="1"/>
</dbReference>
<keyword evidence="6" id="KW-0703">Sarcoplasmic reticulum</keyword>
<dbReference type="GO" id="GO:0033017">
    <property type="term" value="C:sarcoplasmic reticulum membrane"/>
    <property type="evidence" value="ECO:0007669"/>
    <property type="project" value="UniProtKB-SubCell"/>
</dbReference>
<dbReference type="Gene3D" id="2.60.120.920">
    <property type="match status" value="2"/>
</dbReference>
<dbReference type="Pfam" id="PF01365">
    <property type="entry name" value="RYDR_ITPR"/>
    <property type="match status" value="1"/>
</dbReference>
<evidence type="ECO:0000313" key="10">
    <source>
        <dbReference type="Proteomes" id="UP001626550"/>
    </source>
</evidence>
<evidence type="ECO:0000256" key="3">
    <source>
        <dbReference type="ARBA" id="ARBA00022673"/>
    </source>
</evidence>
<dbReference type="InterPro" id="IPR001870">
    <property type="entry name" value="B30.2/SPRY"/>
</dbReference>
<dbReference type="PANTHER" id="PTHR46399:SF8">
    <property type="entry name" value="B30.2_SPRY DOMAIN-CONTAINING PROTEIN"/>
    <property type="match status" value="1"/>
</dbReference>
<dbReference type="Pfam" id="PF02026">
    <property type="entry name" value="RyR"/>
    <property type="match status" value="2"/>
</dbReference>
<evidence type="ECO:0000259" key="8">
    <source>
        <dbReference type="PROSITE" id="PS50188"/>
    </source>
</evidence>
<dbReference type="SUPFAM" id="SSF49899">
    <property type="entry name" value="Concanavalin A-like lectins/glucanases"/>
    <property type="match status" value="2"/>
</dbReference>
<gene>
    <name evidence="9" type="primary">RYR3_3</name>
    <name evidence="9" type="ORF">Ciccas_000663</name>
</gene>
<name>A0ABD2QMD9_9PLAT</name>
<evidence type="ECO:0000256" key="1">
    <source>
        <dbReference type="ARBA" id="ARBA00004326"/>
    </source>
</evidence>
<dbReference type="SMART" id="SM00472">
    <property type="entry name" value="MIR"/>
    <property type="match status" value="2"/>
</dbReference>
<dbReference type="InterPro" id="IPR016093">
    <property type="entry name" value="MIR_motif"/>
</dbReference>
<keyword evidence="2" id="KW-0109">Calcium transport</keyword>
<feature type="region of interest" description="Disordered" evidence="7">
    <location>
        <begin position="1309"/>
        <end position="1352"/>
    </location>
</feature>
<proteinExistence type="predicted"/>
<dbReference type="InterPro" id="IPR035910">
    <property type="entry name" value="RyR/IP3R_RIH_dom_sf"/>
</dbReference>
<evidence type="ECO:0000313" key="9">
    <source>
        <dbReference type="EMBL" id="KAL3320659.1"/>
    </source>
</evidence>
<accession>A0ABD2QMD9</accession>
<keyword evidence="10" id="KW-1185">Reference proteome</keyword>
<keyword evidence="5" id="KW-0106">Calcium</keyword>
<evidence type="ECO:0000256" key="7">
    <source>
        <dbReference type="SAM" id="MobiDB-lite"/>
    </source>
</evidence>
<dbReference type="InterPro" id="IPR014821">
    <property type="entry name" value="Ins145_P3_rcpt"/>
</dbReference>
<dbReference type="InterPro" id="IPR000699">
    <property type="entry name" value="RIH_dom"/>
</dbReference>
<dbReference type="SUPFAM" id="SSF100909">
    <property type="entry name" value="IP3 receptor type 1 binding core, domain 2"/>
    <property type="match status" value="1"/>
</dbReference>
<comment type="subcellular location">
    <subcellularLocation>
        <location evidence="1">Sarcoplasmic reticulum membrane</location>
        <topology evidence="1">Multi-pass membrane protein</topology>
    </subcellularLocation>
</comment>
<feature type="region of interest" description="Disordered" evidence="7">
    <location>
        <begin position="127"/>
        <end position="157"/>
    </location>
</feature>
<dbReference type="EMBL" id="JBJKFK010000038">
    <property type="protein sequence ID" value="KAL3320659.1"/>
    <property type="molecule type" value="Genomic_DNA"/>
</dbReference>
<keyword evidence="3" id="KW-0407">Ion channel</keyword>
<keyword evidence="9" id="KW-0675">Receptor</keyword>
<dbReference type="InterPro" id="IPR003032">
    <property type="entry name" value="Ryanodine_rcpt"/>
</dbReference>
<dbReference type="InterPro" id="IPR003877">
    <property type="entry name" value="SPRY_dom"/>
</dbReference>
<dbReference type="Proteomes" id="UP001626550">
    <property type="component" value="Unassembled WGS sequence"/>
</dbReference>
<keyword evidence="2" id="KW-0406">Ion transport</keyword>
<dbReference type="Gene3D" id="1.25.10.30">
    <property type="entry name" value="IP3 receptor type 1 binding core, RIH domain"/>
    <property type="match status" value="1"/>
</dbReference>
<evidence type="ECO:0000256" key="6">
    <source>
        <dbReference type="ARBA" id="ARBA00022951"/>
    </source>
</evidence>
<dbReference type="Pfam" id="PF00622">
    <property type="entry name" value="SPRY"/>
    <property type="match status" value="1"/>
</dbReference>
<evidence type="ECO:0000256" key="2">
    <source>
        <dbReference type="ARBA" id="ARBA00022568"/>
    </source>
</evidence>
<keyword evidence="4" id="KW-0677">Repeat</keyword>
<dbReference type="PRINTS" id="PR00795">
    <property type="entry name" value="RYANODINER"/>
</dbReference>
<evidence type="ECO:0000256" key="4">
    <source>
        <dbReference type="ARBA" id="ARBA00022737"/>
    </source>
</evidence>
<dbReference type="FunFam" id="1.10.490.160:FF:000003">
    <property type="entry name" value="Ryanodine receptor, isoform E"/>
    <property type="match status" value="1"/>
</dbReference>
<protein>
    <submittedName>
        <fullName evidence="9">Ryanodine receptor 3</fullName>
    </submittedName>
</protein>
<dbReference type="Gene3D" id="2.80.10.50">
    <property type="match status" value="2"/>
</dbReference>
<dbReference type="InterPro" id="IPR036300">
    <property type="entry name" value="MIR_dom_sf"/>
</dbReference>
<dbReference type="InterPro" id="IPR043136">
    <property type="entry name" value="B30.2/SPRY_sf"/>
</dbReference>
<feature type="region of interest" description="Disordered" evidence="7">
    <location>
        <begin position="259"/>
        <end position="278"/>
    </location>
</feature>
<dbReference type="CDD" id="cd12877">
    <property type="entry name" value="SPRY1_RyR"/>
    <property type="match status" value="1"/>
</dbReference>
<keyword evidence="3" id="KW-0107">Calcium channel</keyword>
<dbReference type="PANTHER" id="PTHR46399">
    <property type="entry name" value="B30.2/SPRY DOMAIN-CONTAINING PROTEIN"/>
    <property type="match status" value="1"/>
</dbReference>
<comment type="caution">
    <text evidence="9">The sequence shown here is derived from an EMBL/GenBank/DDBJ whole genome shotgun (WGS) entry which is preliminary data.</text>
</comment>
<evidence type="ECO:0000256" key="5">
    <source>
        <dbReference type="ARBA" id="ARBA00022837"/>
    </source>
</evidence>
<dbReference type="InterPro" id="IPR015925">
    <property type="entry name" value="Ryanodine_IP3_receptor"/>
</dbReference>
<dbReference type="Gene3D" id="6.20.350.10">
    <property type="match status" value="1"/>
</dbReference>
<feature type="domain" description="B30.2/SPRY" evidence="8">
    <location>
        <begin position="564"/>
        <end position="784"/>
    </location>
</feature>
<dbReference type="SUPFAM" id="SSF82109">
    <property type="entry name" value="MIR domain"/>
    <property type="match status" value="1"/>
</dbReference>
<keyword evidence="2" id="KW-0813">Transport</keyword>
<dbReference type="InterPro" id="IPR035761">
    <property type="entry name" value="SPRY1_RyR"/>
</dbReference>
<dbReference type="SMART" id="SM00449">
    <property type="entry name" value="SPRY"/>
    <property type="match status" value="2"/>
</dbReference>
<dbReference type="GO" id="GO:0005262">
    <property type="term" value="F:calcium channel activity"/>
    <property type="evidence" value="ECO:0007669"/>
    <property type="project" value="UniProtKB-KW"/>
</dbReference>
<reference evidence="9 10" key="1">
    <citation type="submission" date="2024-11" db="EMBL/GenBank/DDBJ databases">
        <title>Adaptive evolution of stress response genes in parasites aligns with host niche diversity.</title>
        <authorList>
            <person name="Hahn C."/>
            <person name="Resl P."/>
        </authorList>
    </citation>
    <scope>NUCLEOTIDE SEQUENCE [LARGE SCALE GENOMIC DNA]</scope>
    <source>
        <strain evidence="9">EGGRZ-B1_66</strain>
        <tissue evidence="9">Body</tissue>
    </source>
</reference>
<dbReference type="Pfam" id="PF08709">
    <property type="entry name" value="Ins145_P3_rec"/>
    <property type="match status" value="1"/>
</dbReference>
<sequence>MQNVRLISTFPIHNLYLAEACWWTIHPASKQRTVGEKVRIGDDLILVSVSSERYLHVHGDADGVIASFRQTLWTVIPFSNGVIRGKSMSNFFVIIHQIACSLDSVLGSDIIRLFHGDECLTVPEPEQDDQLMAGGSNNKYSNEAPGGPPLGQLGSKDNTDGEPLPLLGLRNTVMYEIGSVETQARSLWYIEHTKTKWSGRFFSWNCSIRLRNVTTGRYLGITLSEEDQSEWHSNDPIILCTLSPEDATEDACVFTIKSSKDDKKKGESEPEQEGMGDPDVQLSETLIYLHHQSTGRWLSYEAYETKKRGVGRVEEKKAVLLTEGHMDDVFTVVRSQVDEQKSTQAIRRTTFIFQRFNTGLDEVISANNQAQSQAFNPFASMGIPGLSGTQAINMSSLASSIPLDEMLQCLEDLTNFFQQPSPHEDLEKRQSHLNALKNRQNLFQLEGIISLVLYTIEKYTLAFAGRREFAQVVGEERVGDYEALSNQLYLFLAALIRGNRENCAQFAAPNRLDWLFNRLQSQQNVAEGVIDTLHCVLTDSDEALNLITPNHIRTLINLLDKQGRDAQVLQVLCALCLGRQGGAVRLNQNLIYDTLIPDQDLLLQTRLVDECCCIRPNIFVGIKDGGSMYSKWYFEVIIDSILDVTHEPAKVRVGWANTEGFDAFPGGGPGWGNVSLGDDLFSYAFDGRRLWTGGKSKLSHISNQLSTPQPDQTQAPASPGCKLLKRGDVIGCLLDLSGPVIQFNVNGSLVKGYFQDFNTSGLFFPCVTITAKASLRFLFGGNQGKLRFGPPQGYSPINEARLASQRLRLEPVFFSGTLEKCVVSGSAISPTPSQSVFVPQTILTAGVQLSSYVEAIRDKLAENIHEMWTMRKIEQGWQYCEKRDDARKLHPCLTNFSHLPSSERQYDITLAYETLRTIVGLGFNISFEPAQQENTRMKVLKVPQSFTQSNGYKPQPLDLSQVRLNQKLENLVSQLAENTHNMWARDRINQGWTYGLTEDTTNKRSPHLVPFLEVDEFIQQSNRETSLETVKTLLAYGFTIDPLPQEPSEQAKTVNVVMEKAPRSYRVQSTRGVTQGKWYYEIELLTSGFVRVGWTQVTAPAGTVIGSHVTSFAFCTNDVKFIAPINPFQGSQMEQDRISLWQNMPTRGSYVPAFSLGPGQQIKFNFGNDVQTLRYFTSVGLQEGYSPFCVNMVRTAPLWFAKEDPNLFIDIDSQHRSLEVICKTAGVQGESAILEYMRLSLGIKCKNEFTKKSMQERRQVIETKRRQLEPDHHPETNQFQPQFDPNALAMMNPDFMNSKADVRGKKMKLGNPFKKGKGRDTSPEALSAIGGSLLSGGAGGSGGGSTGPTTGSKFKGGNTAQMKLAGGAPSGPIQLPPGGIPAGTSPQEALFMIQQFQQQAQSGSGGGQNAMMMMNRHDPFDYNKVSYYEKSYPEISSSAYQNLATGSM</sequence>
<feature type="compositionally biased region" description="Basic and acidic residues" evidence="7">
    <location>
        <begin position="259"/>
        <end position="268"/>
    </location>
</feature>
<dbReference type="InterPro" id="IPR013320">
    <property type="entry name" value="ConA-like_dom_sf"/>
</dbReference>
<dbReference type="Pfam" id="PF02815">
    <property type="entry name" value="MIR"/>
    <property type="match status" value="1"/>
</dbReference>